<organism evidence="9 10">
    <name type="scientific">Leptobrachium leishanense</name>
    <name type="common">Leishan spiny toad</name>
    <dbReference type="NCBI Taxonomy" id="445787"/>
    <lineage>
        <taxon>Eukaryota</taxon>
        <taxon>Metazoa</taxon>
        <taxon>Chordata</taxon>
        <taxon>Craniata</taxon>
        <taxon>Vertebrata</taxon>
        <taxon>Euteleostomi</taxon>
        <taxon>Amphibia</taxon>
        <taxon>Batrachia</taxon>
        <taxon>Anura</taxon>
        <taxon>Pelobatoidea</taxon>
        <taxon>Megophryidae</taxon>
        <taxon>Leptobrachium</taxon>
    </lineage>
</organism>
<dbReference type="Pfam" id="PF07686">
    <property type="entry name" value="V-set"/>
    <property type="match status" value="1"/>
</dbReference>
<evidence type="ECO:0000256" key="6">
    <source>
        <dbReference type="SAM" id="MobiDB-lite"/>
    </source>
</evidence>
<keyword evidence="4 7" id="KW-0472">Membrane</keyword>
<comment type="subcellular location">
    <subcellularLocation>
        <location evidence="1">Membrane</location>
        <topology evidence="1">Single-pass membrane protein</topology>
    </subcellularLocation>
</comment>
<feature type="transmembrane region" description="Helical" evidence="7">
    <location>
        <begin position="331"/>
        <end position="354"/>
    </location>
</feature>
<feature type="domain" description="Ig-like" evidence="8">
    <location>
        <begin position="17"/>
        <end position="130"/>
    </location>
</feature>
<dbReference type="Pfam" id="PF08205">
    <property type="entry name" value="C2-set_2"/>
    <property type="match status" value="1"/>
</dbReference>
<proteinExistence type="predicted"/>
<dbReference type="Proteomes" id="UP000694569">
    <property type="component" value="Unplaced"/>
</dbReference>
<dbReference type="InterPro" id="IPR013106">
    <property type="entry name" value="Ig_V-set"/>
</dbReference>
<gene>
    <name evidence="9" type="primary">NECTIN2</name>
</gene>
<name>A0A8C5WI20_9ANUR</name>
<dbReference type="SUPFAM" id="SSF48726">
    <property type="entry name" value="Immunoglobulin"/>
    <property type="match status" value="3"/>
</dbReference>
<sequence>MLMGSALKLQPYSLWKPYAAVLQAQEVNVKDNLVGYLGQEVVVPCSFLAKDSSVQLTMVIWYRNNVNIGAYSPQHNTSFQESGTRLSFVNPSQKNADLRISKLLATDEGTYTCEVSTFPVGNLKGMSKLTVKAVPQDSASVVPVVAGDQELTVATCKSVDGRPPSQITWQTSVPGNFTTDVTNNTDGTSTVISNYRITPTWMANGEKITCVVTYDGREMPIPLVLSVQYSPVVTIEGYDDNWHLNRHGASLTCNAQGNPPPTDFKWKTADGSPLPPSVHAKGNVLYVEQVDERVNKTFLCEATNVLGSRVSQLEVLVREYAVQTQTNNAGAIAGGVIGGVLVLLLLAVVIFIFVKRGGLHSSKGHGSYNPKTRVFGTGKQTQEFNYQDDGDLDRPLKGSVPPRDSGLSPSLCEEDDDEERMEYKVLEDEEEEEKFNEVGPMLQLRPHPHGNSYLDDDMESQTDGSIISRTAVYV</sequence>
<keyword evidence="2 7" id="KW-0812">Transmembrane</keyword>
<dbReference type="OrthoDB" id="6413693at2759"/>
<dbReference type="AlphaFoldDB" id="A0A8C5WI20"/>
<keyword evidence="10" id="KW-1185">Reference proteome</keyword>
<accession>A0A8C5WI20</accession>
<dbReference type="PROSITE" id="PS50835">
    <property type="entry name" value="IG_LIKE"/>
    <property type="match status" value="2"/>
</dbReference>
<dbReference type="InterPro" id="IPR013162">
    <property type="entry name" value="CD80_C2-set"/>
</dbReference>
<dbReference type="InterPro" id="IPR013783">
    <property type="entry name" value="Ig-like_fold"/>
</dbReference>
<dbReference type="InterPro" id="IPR036179">
    <property type="entry name" value="Ig-like_dom_sf"/>
</dbReference>
<dbReference type="InterPro" id="IPR007110">
    <property type="entry name" value="Ig-like_dom"/>
</dbReference>
<dbReference type="PANTHER" id="PTHR47387">
    <property type="entry name" value="NECTIN-2"/>
    <property type="match status" value="1"/>
</dbReference>
<keyword evidence="5" id="KW-1015">Disulfide bond</keyword>
<evidence type="ECO:0000256" key="7">
    <source>
        <dbReference type="SAM" id="Phobius"/>
    </source>
</evidence>
<evidence type="ECO:0000259" key="8">
    <source>
        <dbReference type="PROSITE" id="PS50835"/>
    </source>
</evidence>
<dbReference type="GO" id="GO:0016020">
    <property type="term" value="C:membrane"/>
    <property type="evidence" value="ECO:0007669"/>
    <property type="project" value="UniProtKB-SubCell"/>
</dbReference>
<evidence type="ECO:0000256" key="2">
    <source>
        <dbReference type="ARBA" id="ARBA00022692"/>
    </source>
</evidence>
<dbReference type="SMART" id="SM00409">
    <property type="entry name" value="IG"/>
    <property type="match status" value="2"/>
</dbReference>
<evidence type="ECO:0000313" key="10">
    <source>
        <dbReference type="Proteomes" id="UP000694569"/>
    </source>
</evidence>
<dbReference type="GeneTree" id="ENSGT00940000161167"/>
<feature type="region of interest" description="Disordered" evidence="6">
    <location>
        <begin position="384"/>
        <end position="462"/>
    </location>
</feature>
<dbReference type="PANTHER" id="PTHR47387:SF1">
    <property type="entry name" value="NECTIN-2"/>
    <property type="match status" value="1"/>
</dbReference>
<evidence type="ECO:0000256" key="5">
    <source>
        <dbReference type="ARBA" id="ARBA00023157"/>
    </source>
</evidence>
<keyword evidence="3 7" id="KW-1133">Transmembrane helix</keyword>
<dbReference type="Ensembl" id="ENSLLET00000041493.1">
    <property type="protein sequence ID" value="ENSLLEP00000039888.1"/>
    <property type="gene ID" value="ENSLLEG00000025341.1"/>
</dbReference>
<reference evidence="9" key="2">
    <citation type="submission" date="2025-09" db="UniProtKB">
        <authorList>
            <consortium name="Ensembl"/>
        </authorList>
    </citation>
    <scope>IDENTIFICATION</scope>
</reference>
<dbReference type="InterPro" id="IPR052659">
    <property type="entry name" value="Nectin/PVR"/>
</dbReference>
<evidence type="ECO:0000256" key="4">
    <source>
        <dbReference type="ARBA" id="ARBA00023136"/>
    </source>
</evidence>
<protein>
    <submittedName>
        <fullName evidence="9">Nectin cell adhesion molecule 2</fullName>
    </submittedName>
</protein>
<dbReference type="Gene3D" id="2.60.40.10">
    <property type="entry name" value="Immunoglobulins"/>
    <property type="match status" value="3"/>
</dbReference>
<evidence type="ECO:0000256" key="3">
    <source>
        <dbReference type="ARBA" id="ARBA00022989"/>
    </source>
</evidence>
<feature type="domain" description="Ig-like" evidence="8">
    <location>
        <begin position="222"/>
        <end position="311"/>
    </location>
</feature>
<evidence type="ECO:0000313" key="9">
    <source>
        <dbReference type="Ensembl" id="ENSLLEP00000039888.1"/>
    </source>
</evidence>
<reference evidence="9" key="1">
    <citation type="submission" date="2025-08" db="UniProtKB">
        <authorList>
            <consortium name="Ensembl"/>
        </authorList>
    </citation>
    <scope>IDENTIFICATION</scope>
</reference>
<evidence type="ECO:0000256" key="1">
    <source>
        <dbReference type="ARBA" id="ARBA00004167"/>
    </source>
</evidence>
<dbReference type="InterPro" id="IPR003599">
    <property type="entry name" value="Ig_sub"/>
</dbReference>